<dbReference type="AlphaFoldDB" id="A0A919N4U8"/>
<proteinExistence type="predicted"/>
<accession>A0A919N4U8</accession>
<dbReference type="Pfam" id="PF08798">
    <property type="entry name" value="CRISPR_assoc"/>
    <property type="match status" value="1"/>
</dbReference>
<dbReference type="Gene3D" id="3.30.70.1200">
    <property type="entry name" value="Crispr-associated protein, domain 1"/>
    <property type="match status" value="1"/>
</dbReference>
<dbReference type="EMBL" id="BOMW01000019">
    <property type="protein sequence ID" value="GIF04421.1"/>
    <property type="molecule type" value="Genomic_DNA"/>
</dbReference>
<keyword evidence="3" id="KW-1185">Reference proteome</keyword>
<dbReference type="SUPFAM" id="SSF117987">
    <property type="entry name" value="CRISPR-associated protein"/>
    <property type="match status" value="2"/>
</dbReference>
<sequence length="240" mass="26860">MPYLSRIWLNPLRTTTQAYLRNPQTVHAATLGGFSAPGDHERVLWRLESAPDSRHRLQLIVLTRGRPSWEHIVEQAGWPDSDEPQILVRPYEPVLAAVSLGREFAFKLRANTVGTTKTPDKPSVTQKERLTHDRPRGVRVPHRTVSHQIEWLTNRLERWGFAAVTGENDLPAVHLTARDRVSFRKKSGDQVVLQTATFHGLVRVTDPQAARNALLEGVGPGKAYGMGLITLAPPRARSTT</sequence>
<gene>
    <name evidence="2" type="primary">cse3</name>
    <name evidence="2" type="ORF">Asi03nite_19590</name>
</gene>
<reference evidence="2" key="1">
    <citation type="submission" date="2021-01" db="EMBL/GenBank/DDBJ databases">
        <title>Whole genome shotgun sequence of Actinoplanes siamensis NBRC 109076.</title>
        <authorList>
            <person name="Komaki H."/>
            <person name="Tamura T."/>
        </authorList>
    </citation>
    <scope>NUCLEOTIDE SEQUENCE</scope>
    <source>
        <strain evidence="2">NBRC 109076</strain>
    </source>
</reference>
<comment type="caution">
    <text evidence="2">The sequence shown here is derived from an EMBL/GenBank/DDBJ whole genome shotgun (WGS) entry which is preliminary data.</text>
</comment>
<dbReference type="SMART" id="SM01101">
    <property type="entry name" value="CRISPR_assoc"/>
    <property type="match status" value="1"/>
</dbReference>
<dbReference type="Proteomes" id="UP000629619">
    <property type="component" value="Unassembled WGS sequence"/>
</dbReference>
<evidence type="ECO:0000313" key="3">
    <source>
        <dbReference type="Proteomes" id="UP000629619"/>
    </source>
</evidence>
<evidence type="ECO:0000313" key="2">
    <source>
        <dbReference type="EMBL" id="GIF04421.1"/>
    </source>
</evidence>
<organism evidence="2 3">
    <name type="scientific">Actinoplanes siamensis</name>
    <dbReference type="NCBI Taxonomy" id="1223317"/>
    <lineage>
        <taxon>Bacteria</taxon>
        <taxon>Bacillati</taxon>
        <taxon>Actinomycetota</taxon>
        <taxon>Actinomycetes</taxon>
        <taxon>Micromonosporales</taxon>
        <taxon>Micromonosporaceae</taxon>
        <taxon>Actinoplanes</taxon>
    </lineage>
</organism>
<feature type="compositionally biased region" description="Basic and acidic residues" evidence="1">
    <location>
        <begin position="126"/>
        <end position="136"/>
    </location>
</feature>
<feature type="region of interest" description="Disordered" evidence="1">
    <location>
        <begin position="115"/>
        <end position="136"/>
    </location>
</feature>
<protein>
    <submittedName>
        <fullName evidence="2">CRISPR-associated endoribonuclease Cse3</fullName>
    </submittedName>
</protein>
<dbReference type="NCBIfam" id="TIGR01907">
    <property type="entry name" value="casE_Cse3"/>
    <property type="match status" value="1"/>
</dbReference>
<name>A0A919N4U8_9ACTN</name>
<evidence type="ECO:0000256" key="1">
    <source>
        <dbReference type="SAM" id="MobiDB-lite"/>
    </source>
</evidence>
<dbReference type="RefSeq" id="WP_203678218.1">
    <property type="nucleotide sequence ID" value="NZ_BOMW01000019.1"/>
</dbReference>
<dbReference type="CDD" id="cd09727">
    <property type="entry name" value="Cas6_I-E"/>
    <property type="match status" value="1"/>
</dbReference>
<dbReference type="Gene3D" id="3.30.70.1210">
    <property type="entry name" value="Crispr-associated protein, domain 2"/>
    <property type="match status" value="1"/>
</dbReference>
<dbReference type="InterPro" id="IPR010179">
    <property type="entry name" value="CRISPR-assoc_prot_Cse3"/>
</dbReference>